<dbReference type="EMBL" id="CP021330">
    <property type="protein sequence ID" value="AVX03466.1"/>
    <property type="molecule type" value="Genomic_DNA"/>
</dbReference>
<comment type="similarity">
    <text evidence="2">Belongs to the DapA family.</text>
</comment>
<evidence type="ECO:0000256" key="4">
    <source>
        <dbReference type="PIRSR" id="PIRSR001365-2"/>
    </source>
</evidence>
<dbReference type="AlphaFoldDB" id="A0A2R4MC42"/>
<evidence type="ECO:0000313" key="5">
    <source>
        <dbReference type="EMBL" id="AVX03466.1"/>
    </source>
</evidence>
<keyword evidence="6" id="KW-1185">Reference proteome</keyword>
<protein>
    <submittedName>
        <fullName evidence="5">4-hydroxy-tetrahydrodipicolinate synthase</fullName>
    </submittedName>
</protein>
<evidence type="ECO:0000256" key="2">
    <source>
        <dbReference type="PIRNR" id="PIRNR001365"/>
    </source>
</evidence>
<evidence type="ECO:0000313" key="6">
    <source>
        <dbReference type="Proteomes" id="UP000258927"/>
    </source>
</evidence>
<name>A0A2R4MC42_9HYPH</name>
<dbReference type="STRING" id="1122213.GCA_000423365_01853"/>
<keyword evidence="1 2" id="KW-0456">Lyase</keyword>
<feature type="active site" description="Schiff-base intermediate with substrate" evidence="3">
    <location>
        <position position="171"/>
    </location>
</feature>
<reference evidence="5 6" key="1">
    <citation type="submission" date="2017-05" db="EMBL/GenBank/DDBJ databases">
        <title>Genome Analysis of Maritalea myrionectae HL2708#5.</title>
        <authorList>
            <consortium name="Cotde Inc.-PKNU"/>
            <person name="Jang D."/>
            <person name="Oh H.-M."/>
        </authorList>
    </citation>
    <scope>NUCLEOTIDE SEQUENCE [LARGE SCALE GENOMIC DNA]</scope>
    <source>
        <strain evidence="5 6">HL2708#5</strain>
    </source>
</reference>
<dbReference type="Pfam" id="PF00701">
    <property type="entry name" value="DHDPS"/>
    <property type="match status" value="1"/>
</dbReference>
<gene>
    <name evidence="5" type="ORF">MXMO3_00935</name>
</gene>
<dbReference type="SMART" id="SM01130">
    <property type="entry name" value="DHDPS"/>
    <property type="match status" value="1"/>
</dbReference>
<accession>A0A2R4MC42</accession>
<feature type="binding site" evidence="4">
    <location>
        <position position="49"/>
    </location>
    <ligand>
        <name>pyruvate</name>
        <dbReference type="ChEBI" id="CHEBI:15361"/>
    </ligand>
</feature>
<evidence type="ECO:0000256" key="3">
    <source>
        <dbReference type="PIRSR" id="PIRSR001365-1"/>
    </source>
</evidence>
<dbReference type="SUPFAM" id="SSF51569">
    <property type="entry name" value="Aldolase"/>
    <property type="match status" value="1"/>
</dbReference>
<dbReference type="PRINTS" id="PR00146">
    <property type="entry name" value="DHPICSNTHASE"/>
</dbReference>
<sequence length="293" mass="31488">MTKRDIFGLYAAMITPFQASGTPDIDRAAQHAKALIDEGCDGVTLFGTTGEGYGISASERHEVQQAVREALGPDTPICVGVLSSDAAGAADQALSAYRDGATHLLMAPPFFMKGVTDDGLFNWFSDVFQRIGAQCKNIIMYHIPSQTGVPLSSDLIARLRTTFPDTIVGIKDSSGNWEATQDYLANHGDLAVLVGDERLLPKAMAHGAQGSICGTANFMPARLRQIIHNGDQGEIVCKVVDLVVANPVNPAVKLLTAHVRNDAEFKRVRAPLVELPTNVGEQLIREYDALTID</sequence>
<dbReference type="KEGG" id="mmyr:MXMO3_00935"/>
<dbReference type="InterPro" id="IPR002220">
    <property type="entry name" value="DapA-like"/>
</dbReference>
<dbReference type="GO" id="GO:0008840">
    <property type="term" value="F:4-hydroxy-tetrahydrodipicolinate synthase activity"/>
    <property type="evidence" value="ECO:0007669"/>
    <property type="project" value="TreeGrafter"/>
</dbReference>
<evidence type="ECO:0000256" key="1">
    <source>
        <dbReference type="ARBA" id="ARBA00023239"/>
    </source>
</evidence>
<dbReference type="Gene3D" id="3.20.20.70">
    <property type="entry name" value="Aldolase class I"/>
    <property type="match status" value="1"/>
</dbReference>
<organism evidence="5 6">
    <name type="scientific">Maritalea myrionectae</name>
    <dbReference type="NCBI Taxonomy" id="454601"/>
    <lineage>
        <taxon>Bacteria</taxon>
        <taxon>Pseudomonadati</taxon>
        <taxon>Pseudomonadota</taxon>
        <taxon>Alphaproteobacteria</taxon>
        <taxon>Hyphomicrobiales</taxon>
        <taxon>Devosiaceae</taxon>
        <taxon>Maritalea</taxon>
    </lineage>
</organism>
<dbReference type="PANTHER" id="PTHR12128:SF67">
    <property type="entry name" value="BLR3884 PROTEIN"/>
    <property type="match status" value="1"/>
</dbReference>
<dbReference type="PIRSF" id="PIRSF001365">
    <property type="entry name" value="DHDPS"/>
    <property type="match status" value="1"/>
</dbReference>
<feature type="binding site" evidence="4">
    <location>
        <position position="212"/>
    </location>
    <ligand>
        <name>pyruvate</name>
        <dbReference type="ChEBI" id="CHEBI:15361"/>
    </ligand>
</feature>
<dbReference type="PANTHER" id="PTHR12128">
    <property type="entry name" value="DIHYDRODIPICOLINATE SYNTHASE"/>
    <property type="match status" value="1"/>
</dbReference>
<proteinExistence type="inferred from homology"/>
<dbReference type="Proteomes" id="UP000258927">
    <property type="component" value="Chromosome"/>
</dbReference>
<dbReference type="InterPro" id="IPR013785">
    <property type="entry name" value="Aldolase_TIM"/>
</dbReference>
<dbReference type="RefSeq" id="WP_117395103.1">
    <property type="nucleotide sequence ID" value="NZ_CP021330.1"/>
</dbReference>
<dbReference type="CDD" id="cd00408">
    <property type="entry name" value="DHDPS-like"/>
    <property type="match status" value="1"/>
</dbReference>
<feature type="active site" description="Proton donor/acceptor" evidence="3">
    <location>
        <position position="141"/>
    </location>
</feature>